<dbReference type="PANTHER" id="PTHR24421:SF37">
    <property type="entry name" value="SENSOR HISTIDINE KINASE NARS"/>
    <property type="match status" value="1"/>
</dbReference>
<dbReference type="InterPro" id="IPR005467">
    <property type="entry name" value="His_kinase_dom"/>
</dbReference>
<dbReference type="RefSeq" id="WP_228407449.1">
    <property type="nucleotide sequence ID" value="NZ_BLLH01000002.1"/>
</dbReference>
<dbReference type="Pfam" id="PF07730">
    <property type="entry name" value="HisKA_3"/>
    <property type="match status" value="1"/>
</dbReference>
<dbReference type="PROSITE" id="PS50109">
    <property type="entry name" value="HIS_KIN"/>
    <property type="match status" value="1"/>
</dbReference>
<comment type="catalytic activity">
    <reaction evidence="1">
        <text>ATP + protein L-histidine = ADP + protein N-phospho-L-histidine.</text>
        <dbReference type="EC" id="2.7.13.3"/>
    </reaction>
</comment>
<evidence type="ECO:0000256" key="1">
    <source>
        <dbReference type="ARBA" id="ARBA00000085"/>
    </source>
</evidence>
<evidence type="ECO:0000256" key="3">
    <source>
        <dbReference type="ARBA" id="ARBA00012438"/>
    </source>
</evidence>
<reference evidence="13 14" key="1">
    <citation type="submission" date="2020-02" db="EMBL/GenBank/DDBJ databases">
        <title>Draft genome sequence of Lactococcus sp. Hs20B0-1.</title>
        <authorList>
            <person name="Noda S."/>
            <person name="Yuki M."/>
            <person name="Ohkuma M."/>
        </authorList>
    </citation>
    <scope>NUCLEOTIDE SEQUENCE [LARGE SCALE GENOMIC DNA]</scope>
    <source>
        <strain evidence="13 14">Hs20B0-1</strain>
    </source>
</reference>
<dbReference type="InterPro" id="IPR003594">
    <property type="entry name" value="HATPase_dom"/>
</dbReference>
<evidence type="ECO:0000256" key="2">
    <source>
        <dbReference type="ARBA" id="ARBA00004651"/>
    </source>
</evidence>
<dbReference type="InterPro" id="IPR050482">
    <property type="entry name" value="Sensor_HK_TwoCompSys"/>
</dbReference>
<evidence type="ECO:0000256" key="10">
    <source>
        <dbReference type="ARBA" id="ARBA00023136"/>
    </source>
</evidence>
<sequence length="319" mass="35357">MIMKKNVVATFVTWFLIMFGGVIGLLRLLNVPLLDVKTIWLVTVVTAILTLVFTIFLAVLVNEERRCLTQDVDKILSNEPVQLPDLQVLSERVKVMSQELQSLTSEEQLDRAAIVESERIRISRELHDSVSQELFAATMILSSVVDNPKLTSTQVASQASLTLKILHEAQDEMRALLLHLRPSELADKTLTEGLKSLIDELQAKISAKISANVADIKADKTVENNIFRMTQELLSNTLRHAKAQNIYISFTETAGTLVLVVRDDGVGFDASTSEEKTASQGLKNIRERTLSLGGDVELISAQGKGTTVKIIIPKVRLRK</sequence>
<dbReference type="AlphaFoldDB" id="A0A6A0B7A4"/>
<evidence type="ECO:0000256" key="6">
    <source>
        <dbReference type="ARBA" id="ARBA00022692"/>
    </source>
</evidence>
<keyword evidence="9" id="KW-0902">Two-component regulatory system</keyword>
<comment type="caution">
    <text evidence="13">The sequence shown here is derived from an EMBL/GenBank/DDBJ whole genome shotgun (WGS) entry which is preliminary data.</text>
</comment>
<dbReference type="PANTHER" id="PTHR24421">
    <property type="entry name" value="NITRATE/NITRITE SENSOR PROTEIN NARX-RELATED"/>
    <property type="match status" value="1"/>
</dbReference>
<dbReference type="GO" id="GO:0046983">
    <property type="term" value="F:protein dimerization activity"/>
    <property type="evidence" value="ECO:0007669"/>
    <property type="project" value="InterPro"/>
</dbReference>
<keyword evidence="8 11" id="KW-1133">Transmembrane helix</keyword>
<name>A0A6A0B7A4_9LACT</name>
<organism evidence="13 14">
    <name type="scientific">Pseudolactococcus insecticola</name>
    <dbReference type="NCBI Taxonomy" id="2709158"/>
    <lineage>
        <taxon>Bacteria</taxon>
        <taxon>Bacillati</taxon>
        <taxon>Bacillota</taxon>
        <taxon>Bacilli</taxon>
        <taxon>Lactobacillales</taxon>
        <taxon>Streptococcaceae</taxon>
        <taxon>Pseudolactococcus</taxon>
    </lineage>
</organism>
<evidence type="ECO:0000256" key="5">
    <source>
        <dbReference type="ARBA" id="ARBA00022679"/>
    </source>
</evidence>
<evidence type="ECO:0000313" key="13">
    <source>
        <dbReference type="EMBL" id="GFH40194.1"/>
    </source>
</evidence>
<evidence type="ECO:0000256" key="4">
    <source>
        <dbReference type="ARBA" id="ARBA00022475"/>
    </source>
</evidence>
<keyword evidence="6 11" id="KW-0812">Transmembrane</keyword>
<accession>A0A6A0B7A4</accession>
<dbReference type="InterPro" id="IPR036890">
    <property type="entry name" value="HATPase_C_sf"/>
</dbReference>
<gene>
    <name evidence="13" type="primary">kinD</name>
    <name evidence="13" type="ORF">Hs20B_05920</name>
</gene>
<proteinExistence type="predicted"/>
<keyword evidence="7 13" id="KW-0418">Kinase</keyword>
<keyword evidence="4" id="KW-1003">Cell membrane</keyword>
<evidence type="ECO:0000256" key="9">
    <source>
        <dbReference type="ARBA" id="ARBA00023012"/>
    </source>
</evidence>
<feature type="transmembrane region" description="Helical" evidence="11">
    <location>
        <begin position="38"/>
        <end position="61"/>
    </location>
</feature>
<evidence type="ECO:0000259" key="12">
    <source>
        <dbReference type="PROSITE" id="PS50109"/>
    </source>
</evidence>
<keyword evidence="14" id="KW-1185">Reference proteome</keyword>
<evidence type="ECO:0000256" key="8">
    <source>
        <dbReference type="ARBA" id="ARBA00022989"/>
    </source>
</evidence>
<dbReference type="EC" id="2.7.13.3" evidence="3"/>
<keyword evidence="10 11" id="KW-0472">Membrane</keyword>
<dbReference type="GO" id="GO:0000155">
    <property type="term" value="F:phosphorelay sensor kinase activity"/>
    <property type="evidence" value="ECO:0007669"/>
    <property type="project" value="InterPro"/>
</dbReference>
<dbReference type="SMART" id="SM00387">
    <property type="entry name" value="HATPase_c"/>
    <property type="match status" value="1"/>
</dbReference>
<dbReference type="CDD" id="cd16917">
    <property type="entry name" value="HATPase_UhpB-NarQ-NarX-like"/>
    <property type="match status" value="1"/>
</dbReference>
<feature type="domain" description="Histidine kinase" evidence="12">
    <location>
        <begin position="121"/>
        <end position="316"/>
    </location>
</feature>
<dbReference type="Pfam" id="PF02518">
    <property type="entry name" value="HATPase_c"/>
    <property type="match status" value="1"/>
</dbReference>
<evidence type="ECO:0000256" key="7">
    <source>
        <dbReference type="ARBA" id="ARBA00022777"/>
    </source>
</evidence>
<dbReference type="Gene3D" id="3.30.565.10">
    <property type="entry name" value="Histidine kinase-like ATPase, C-terminal domain"/>
    <property type="match status" value="1"/>
</dbReference>
<comment type="subcellular location">
    <subcellularLocation>
        <location evidence="2">Cell membrane</location>
        <topology evidence="2">Multi-pass membrane protein</topology>
    </subcellularLocation>
</comment>
<dbReference type="EMBL" id="BLLH01000002">
    <property type="protein sequence ID" value="GFH40194.1"/>
    <property type="molecule type" value="Genomic_DNA"/>
</dbReference>
<evidence type="ECO:0000313" key="14">
    <source>
        <dbReference type="Proteomes" id="UP000475928"/>
    </source>
</evidence>
<dbReference type="GO" id="GO:0005886">
    <property type="term" value="C:plasma membrane"/>
    <property type="evidence" value="ECO:0007669"/>
    <property type="project" value="UniProtKB-SubCell"/>
</dbReference>
<evidence type="ECO:0000256" key="11">
    <source>
        <dbReference type="SAM" id="Phobius"/>
    </source>
</evidence>
<feature type="transmembrane region" description="Helical" evidence="11">
    <location>
        <begin position="7"/>
        <end position="26"/>
    </location>
</feature>
<dbReference type="Proteomes" id="UP000475928">
    <property type="component" value="Unassembled WGS sequence"/>
</dbReference>
<dbReference type="Gene3D" id="1.20.5.1930">
    <property type="match status" value="1"/>
</dbReference>
<dbReference type="InterPro" id="IPR011712">
    <property type="entry name" value="Sig_transdc_His_kin_sub3_dim/P"/>
</dbReference>
<dbReference type="SUPFAM" id="SSF55874">
    <property type="entry name" value="ATPase domain of HSP90 chaperone/DNA topoisomerase II/histidine kinase"/>
    <property type="match status" value="1"/>
</dbReference>
<keyword evidence="5" id="KW-0808">Transferase</keyword>
<protein>
    <recommendedName>
        <fullName evidence="3">histidine kinase</fullName>
        <ecNumber evidence="3">2.7.13.3</ecNumber>
    </recommendedName>
</protein>